<dbReference type="PROSITE" id="PS50309">
    <property type="entry name" value="DC"/>
    <property type="match status" value="1"/>
</dbReference>
<keyword evidence="3" id="KW-1185">Reference proteome</keyword>
<dbReference type="GO" id="GO:0015631">
    <property type="term" value="F:tubulin binding"/>
    <property type="evidence" value="ECO:0007669"/>
    <property type="project" value="InterPro"/>
</dbReference>
<dbReference type="GO" id="GO:0046785">
    <property type="term" value="P:microtubule polymerization"/>
    <property type="evidence" value="ECO:0007669"/>
    <property type="project" value="InterPro"/>
</dbReference>
<dbReference type="RefSeq" id="XP_028543969.1">
    <property type="nucleotide sequence ID" value="XM_028688168.1"/>
</dbReference>
<protein>
    <submittedName>
        <fullName evidence="2">Apicortin</fullName>
    </submittedName>
</protein>
<dbReference type="Pfam" id="PF03607">
    <property type="entry name" value="DCX"/>
    <property type="match status" value="1"/>
</dbReference>
<feature type="domain" description="Doublecortin" evidence="1">
    <location>
        <begin position="148"/>
        <end position="222"/>
    </location>
</feature>
<dbReference type="GO" id="GO:0035556">
    <property type="term" value="P:intracellular signal transduction"/>
    <property type="evidence" value="ECO:0007669"/>
    <property type="project" value="InterPro"/>
</dbReference>
<proteinExistence type="predicted"/>
<dbReference type="Pfam" id="PF05517">
    <property type="entry name" value="p25-alpha"/>
    <property type="match status" value="1"/>
</dbReference>
<gene>
    <name evidence="2" type="ORF">PGO_101370</name>
</gene>
<evidence type="ECO:0000313" key="3">
    <source>
        <dbReference type="Proteomes" id="UP000195521"/>
    </source>
</evidence>
<name>A0A1Y1JGK7_PLAGO</name>
<dbReference type="OrthoDB" id="548799at2759"/>
<dbReference type="SUPFAM" id="SSF89837">
    <property type="entry name" value="Doublecortin (DC)"/>
    <property type="match status" value="1"/>
</dbReference>
<accession>A0A1Y1JGK7</accession>
<organism evidence="2 3">
    <name type="scientific">Plasmodium gonderi</name>
    <dbReference type="NCBI Taxonomy" id="77519"/>
    <lineage>
        <taxon>Eukaryota</taxon>
        <taxon>Sar</taxon>
        <taxon>Alveolata</taxon>
        <taxon>Apicomplexa</taxon>
        <taxon>Aconoidasida</taxon>
        <taxon>Haemosporida</taxon>
        <taxon>Plasmodiidae</taxon>
        <taxon>Plasmodium</taxon>
        <taxon>Plasmodium (Plasmodium)</taxon>
    </lineage>
</organism>
<sequence>MNCAHGHGIPHVRNSDYSDENYLKSVKKYFSTSNEIIKMKHGPDLIPFKKKKLREQKAHKKTVFDRLTDANFYTGIHKQKFEKLNSRIITRKETNCNFDPSNFVRKEKDANEHYACSTLEKNKCFIMPVVIPGTLGMQKYGIQIARPKYIWLFRNGDKNHNGLLFLVKPYIHNWKSLLIEITKVLDPIMGPVRKIYNTNFSLVKTFAGLNDGEKYLCTSGEPPACIDRLDRFLSPWVMHS</sequence>
<dbReference type="SMART" id="SM00537">
    <property type="entry name" value="DCX"/>
    <property type="match status" value="1"/>
</dbReference>
<dbReference type="CDD" id="cd01617">
    <property type="entry name" value="DCX"/>
    <property type="match status" value="1"/>
</dbReference>
<dbReference type="AlphaFoldDB" id="A0A1Y1JGK7"/>
<dbReference type="Proteomes" id="UP000195521">
    <property type="component" value="Unassembled WGS sequence"/>
</dbReference>
<dbReference type="GeneID" id="39748102"/>
<evidence type="ECO:0000313" key="2">
    <source>
        <dbReference type="EMBL" id="GAW81380.1"/>
    </source>
</evidence>
<reference evidence="3" key="1">
    <citation type="submission" date="2017-04" db="EMBL/GenBank/DDBJ databases">
        <title>Plasmodium gonderi genome.</title>
        <authorList>
            <person name="Arisue N."/>
            <person name="Honma H."/>
            <person name="Kawai S."/>
            <person name="Tougan T."/>
            <person name="Tanabe K."/>
            <person name="Horii T."/>
        </authorList>
    </citation>
    <scope>NUCLEOTIDE SEQUENCE [LARGE SCALE GENOMIC DNA]</scope>
    <source>
        <strain evidence="3">ATCC 30045</strain>
    </source>
</reference>
<dbReference type="EMBL" id="BDQF01000011">
    <property type="protein sequence ID" value="GAW81380.1"/>
    <property type="molecule type" value="Genomic_DNA"/>
</dbReference>
<dbReference type="Gene3D" id="3.10.20.230">
    <property type="entry name" value="Doublecortin domain"/>
    <property type="match status" value="1"/>
</dbReference>
<dbReference type="InterPro" id="IPR036572">
    <property type="entry name" value="Doublecortin_dom_sf"/>
</dbReference>
<dbReference type="OMA" id="FRNGDEH"/>
<dbReference type="InterPro" id="IPR008907">
    <property type="entry name" value="TPP/p25"/>
</dbReference>
<dbReference type="InterPro" id="IPR003533">
    <property type="entry name" value="Doublecortin_dom"/>
</dbReference>
<comment type="caution">
    <text evidence="2">The sequence shown here is derived from an EMBL/GenBank/DDBJ whole genome shotgun (WGS) entry which is preliminary data.</text>
</comment>
<evidence type="ECO:0000259" key="1">
    <source>
        <dbReference type="PROSITE" id="PS50309"/>
    </source>
</evidence>